<comment type="caution">
    <text evidence="3">The sequence shown here is derived from an EMBL/GenBank/DDBJ whole genome shotgun (WGS) entry which is preliminary data.</text>
</comment>
<feature type="transmembrane region" description="Helical" evidence="2">
    <location>
        <begin position="233"/>
        <end position="249"/>
    </location>
</feature>
<keyword evidence="2" id="KW-1133">Transmembrane helix</keyword>
<feature type="region of interest" description="Disordered" evidence="1">
    <location>
        <begin position="1"/>
        <end position="50"/>
    </location>
</feature>
<evidence type="ECO:0000256" key="2">
    <source>
        <dbReference type="SAM" id="Phobius"/>
    </source>
</evidence>
<evidence type="ECO:0000313" key="3">
    <source>
        <dbReference type="EMBL" id="GAA4688994.1"/>
    </source>
</evidence>
<name>A0ABP8WIZ2_9MICO</name>
<feature type="transmembrane region" description="Helical" evidence="2">
    <location>
        <begin position="298"/>
        <end position="320"/>
    </location>
</feature>
<keyword evidence="2" id="KW-0472">Membrane</keyword>
<sequence length="446" mass="46305">MSYSTEWTGPDRDLGRIEIPGVPAPAPAPAPTPRPVRRPAPREEPAQDLRERRRCRICRTREDGTAASGDDAEFVCEECTATQQRPAIGGLDQWRILTEALVVVLLGALAFLPSLQGPGGAPSVLESTVPAVGALVELTVQGVGELVADGLGGVVELLQVLALLVVVLTVAAEPTVARARRLAGSAAKSLAGPSDDLRLLRQRAGVQACLGVAISLAAILVVVGAALAQQPGWVVHVGLGLIMIVWVEGETIRLFRAVRSTSELLGAAKSSEDEEGLALRTVRRGTAGGRMGRTTVRAAVLTAFVALLVPIMVGLFPSVPLTTGKSLQFVIAASSWALGAVLVARIPTHVRLGDSIGAALAVPASILLFLCGELTLASAMSAATWAPAALIVLQVLLTVISVAALYSGAFGRGPLRRFGEIGIRLGEERVARLRGAREAAAPATAR</sequence>
<dbReference type="RefSeq" id="WP_253871508.1">
    <property type="nucleotide sequence ID" value="NZ_BAABHM010000003.1"/>
</dbReference>
<feature type="transmembrane region" description="Helical" evidence="2">
    <location>
        <begin position="151"/>
        <end position="172"/>
    </location>
</feature>
<accession>A0ABP8WIZ2</accession>
<keyword evidence="4" id="KW-1185">Reference proteome</keyword>
<feature type="compositionally biased region" description="Pro residues" evidence="1">
    <location>
        <begin position="22"/>
        <end position="34"/>
    </location>
</feature>
<dbReference type="EMBL" id="BAABHM010000003">
    <property type="protein sequence ID" value="GAA4688994.1"/>
    <property type="molecule type" value="Genomic_DNA"/>
</dbReference>
<feature type="transmembrane region" description="Helical" evidence="2">
    <location>
        <begin position="356"/>
        <end position="379"/>
    </location>
</feature>
<evidence type="ECO:0000313" key="4">
    <source>
        <dbReference type="Proteomes" id="UP001500843"/>
    </source>
</evidence>
<organism evidence="3 4">
    <name type="scientific">Promicromonospora umidemergens</name>
    <dbReference type="NCBI Taxonomy" id="629679"/>
    <lineage>
        <taxon>Bacteria</taxon>
        <taxon>Bacillati</taxon>
        <taxon>Actinomycetota</taxon>
        <taxon>Actinomycetes</taxon>
        <taxon>Micrococcales</taxon>
        <taxon>Promicromonosporaceae</taxon>
        <taxon>Promicromonospora</taxon>
    </lineage>
</organism>
<feature type="transmembrane region" description="Helical" evidence="2">
    <location>
        <begin position="94"/>
        <end position="115"/>
    </location>
</feature>
<feature type="transmembrane region" description="Helical" evidence="2">
    <location>
        <begin position="208"/>
        <end position="227"/>
    </location>
</feature>
<dbReference type="Proteomes" id="UP001500843">
    <property type="component" value="Unassembled WGS sequence"/>
</dbReference>
<proteinExistence type="predicted"/>
<feature type="compositionally biased region" description="Basic and acidic residues" evidence="1">
    <location>
        <begin position="40"/>
        <end position="50"/>
    </location>
</feature>
<feature type="transmembrane region" description="Helical" evidence="2">
    <location>
        <begin position="385"/>
        <end position="407"/>
    </location>
</feature>
<reference evidence="4" key="1">
    <citation type="journal article" date="2019" name="Int. J. Syst. Evol. Microbiol.">
        <title>The Global Catalogue of Microorganisms (GCM) 10K type strain sequencing project: providing services to taxonomists for standard genome sequencing and annotation.</title>
        <authorList>
            <consortium name="The Broad Institute Genomics Platform"/>
            <consortium name="The Broad Institute Genome Sequencing Center for Infectious Disease"/>
            <person name="Wu L."/>
            <person name="Ma J."/>
        </authorList>
    </citation>
    <scope>NUCLEOTIDE SEQUENCE [LARGE SCALE GENOMIC DNA]</scope>
    <source>
        <strain evidence="4">JCM 17975</strain>
    </source>
</reference>
<keyword evidence="2" id="KW-0812">Transmembrane</keyword>
<gene>
    <name evidence="3" type="ORF">GCM10023198_04330</name>
</gene>
<protein>
    <submittedName>
        <fullName evidence="3">Uncharacterized protein</fullName>
    </submittedName>
</protein>
<feature type="transmembrane region" description="Helical" evidence="2">
    <location>
        <begin position="326"/>
        <end position="344"/>
    </location>
</feature>
<evidence type="ECO:0000256" key="1">
    <source>
        <dbReference type="SAM" id="MobiDB-lite"/>
    </source>
</evidence>